<feature type="region of interest" description="Disordered" evidence="1">
    <location>
        <begin position="46"/>
        <end position="65"/>
    </location>
</feature>
<reference evidence="2 3" key="1">
    <citation type="submission" date="2017-02" db="EMBL/GenBank/DDBJ databases">
        <title>The new phylogeny of genus Mycobacterium.</title>
        <authorList>
            <person name="Tortoli E."/>
            <person name="Trovato A."/>
            <person name="Cirillo D.M."/>
        </authorList>
    </citation>
    <scope>NUCLEOTIDE SEQUENCE [LARGE SCALE GENOMIC DNA]</scope>
    <source>
        <strain evidence="2 3">CCUG 56329</strain>
    </source>
</reference>
<protein>
    <recommendedName>
        <fullName evidence="4">PH domain-containing protein</fullName>
    </recommendedName>
</protein>
<dbReference type="Proteomes" id="UP000192847">
    <property type="component" value="Unassembled WGS sequence"/>
</dbReference>
<gene>
    <name evidence="2" type="ORF">BST46_26205</name>
</gene>
<evidence type="ECO:0000313" key="3">
    <source>
        <dbReference type="Proteomes" id="UP000192847"/>
    </source>
</evidence>
<evidence type="ECO:0000313" key="2">
    <source>
        <dbReference type="EMBL" id="ORB77139.1"/>
    </source>
</evidence>
<dbReference type="EMBL" id="MVIL01000265">
    <property type="protein sequence ID" value="ORB77139.1"/>
    <property type="molecule type" value="Genomic_DNA"/>
</dbReference>
<organism evidence="2 3">
    <name type="scientific">Mycobacterium timonense</name>
    <dbReference type="NCBI Taxonomy" id="701043"/>
    <lineage>
        <taxon>Bacteria</taxon>
        <taxon>Bacillati</taxon>
        <taxon>Actinomycetota</taxon>
        <taxon>Actinomycetes</taxon>
        <taxon>Mycobacteriales</taxon>
        <taxon>Mycobacteriaceae</taxon>
        <taxon>Mycobacterium</taxon>
        <taxon>Mycobacterium avium complex (MAC)</taxon>
    </lineage>
</organism>
<name>A0ABX3TEA4_9MYCO</name>
<sequence>MSLASSSIQLRTRLWDLPRIVVAETVQQRSDWILALRRKCDRITTAALGHTRPGGHRHPRRPGVP</sequence>
<evidence type="ECO:0000256" key="1">
    <source>
        <dbReference type="SAM" id="MobiDB-lite"/>
    </source>
</evidence>
<accession>A0ABX3TEA4</accession>
<feature type="compositionally biased region" description="Basic residues" evidence="1">
    <location>
        <begin position="53"/>
        <end position="65"/>
    </location>
</feature>
<evidence type="ECO:0008006" key="4">
    <source>
        <dbReference type="Google" id="ProtNLM"/>
    </source>
</evidence>
<keyword evidence="3" id="KW-1185">Reference proteome</keyword>
<comment type="caution">
    <text evidence="2">The sequence shown here is derived from an EMBL/GenBank/DDBJ whole genome shotgun (WGS) entry which is preliminary data.</text>
</comment>
<proteinExistence type="predicted"/>